<comment type="caution">
    <text evidence="3">The sequence shown here is derived from an EMBL/GenBank/DDBJ whole genome shotgun (WGS) entry which is preliminary data.</text>
</comment>
<reference evidence="3 4" key="1">
    <citation type="submission" date="2022-01" db="EMBL/GenBank/DDBJ databases">
        <title>Flavihumibacter sp. nov., isolated from sediment of a river.</title>
        <authorList>
            <person name="Liu H."/>
        </authorList>
    </citation>
    <scope>NUCLEOTIDE SEQUENCE [LARGE SCALE GENOMIC DNA]</scope>
    <source>
        <strain evidence="3 4">RY-1</strain>
    </source>
</reference>
<proteinExistence type="predicted"/>
<dbReference type="InterPro" id="IPR029039">
    <property type="entry name" value="Flavoprotein-like_sf"/>
</dbReference>
<name>A0ABS9BCF0_9BACT</name>
<dbReference type="InterPro" id="IPR003680">
    <property type="entry name" value="Flavodoxin_fold"/>
</dbReference>
<dbReference type="Proteomes" id="UP001200145">
    <property type="component" value="Unassembled WGS sequence"/>
</dbReference>
<feature type="domain" description="Flavodoxin-like fold" evidence="2">
    <location>
        <begin position="3"/>
        <end position="169"/>
    </location>
</feature>
<dbReference type="PANTHER" id="PTHR47307:SF1">
    <property type="entry name" value="GLUTATHIONE-REGULATED POTASSIUM-EFFLUX SYSTEM ANCILLARY PROTEIN KEFG"/>
    <property type="match status" value="1"/>
</dbReference>
<sequence>MARILLLFAHPVLENSRVHREFLNQIPRQEAITFHDLYETYPDFLIDVHKEKRLLLEHDFILFQFPFYWYSAPALLKHWMELVLEHGWAYGKKGTALSGKIWMNIITCGGSVEAYQPQGKNRHTVEEFCYPFEQSARLCNMNYRNPYVIYGTHRLDPEMIHREAINYRQLLLNLLTEKPVSLNTIQI</sequence>
<keyword evidence="4" id="KW-1185">Reference proteome</keyword>
<dbReference type="RefSeq" id="WP_234863504.1">
    <property type="nucleotide sequence ID" value="NZ_JAKEVY010000001.1"/>
</dbReference>
<dbReference type="SUPFAM" id="SSF52218">
    <property type="entry name" value="Flavoproteins"/>
    <property type="match status" value="1"/>
</dbReference>
<evidence type="ECO:0000256" key="1">
    <source>
        <dbReference type="ARBA" id="ARBA00023002"/>
    </source>
</evidence>
<organism evidence="3 4">
    <name type="scientific">Flavihumibacter fluminis</name>
    <dbReference type="NCBI Taxonomy" id="2909236"/>
    <lineage>
        <taxon>Bacteria</taxon>
        <taxon>Pseudomonadati</taxon>
        <taxon>Bacteroidota</taxon>
        <taxon>Chitinophagia</taxon>
        <taxon>Chitinophagales</taxon>
        <taxon>Chitinophagaceae</taxon>
        <taxon>Flavihumibacter</taxon>
    </lineage>
</organism>
<dbReference type="Pfam" id="PF02525">
    <property type="entry name" value="Flavodoxin_2"/>
    <property type="match status" value="1"/>
</dbReference>
<evidence type="ECO:0000259" key="2">
    <source>
        <dbReference type="Pfam" id="PF02525"/>
    </source>
</evidence>
<evidence type="ECO:0000313" key="3">
    <source>
        <dbReference type="EMBL" id="MCF1713086.1"/>
    </source>
</evidence>
<dbReference type="Gene3D" id="3.40.50.360">
    <property type="match status" value="1"/>
</dbReference>
<accession>A0ABS9BCF0</accession>
<protein>
    <submittedName>
        <fullName evidence="3">NAD(P)H-dependent oxidoreductase</fullName>
    </submittedName>
</protein>
<dbReference type="PANTHER" id="PTHR47307">
    <property type="entry name" value="GLUTATHIONE-REGULATED POTASSIUM-EFFLUX SYSTEM ANCILLARY PROTEIN KEFG"/>
    <property type="match status" value="1"/>
</dbReference>
<dbReference type="InterPro" id="IPR046980">
    <property type="entry name" value="KefG/KefF"/>
</dbReference>
<evidence type="ECO:0000313" key="4">
    <source>
        <dbReference type="Proteomes" id="UP001200145"/>
    </source>
</evidence>
<keyword evidence="1" id="KW-0560">Oxidoreductase</keyword>
<gene>
    <name evidence="3" type="ORF">L0U88_00410</name>
</gene>
<dbReference type="EMBL" id="JAKEVY010000001">
    <property type="protein sequence ID" value="MCF1713086.1"/>
    <property type="molecule type" value="Genomic_DNA"/>
</dbReference>